<dbReference type="AlphaFoldDB" id="D2AS21"/>
<evidence type="ECO:0000313" key="5">
    <source>
        <dbReference type="Proteomes" id="UP000002029"/>
    </source>
</evidence>
<name>D2AS21_STRRD</name>
<feature type="transmembrane region" description="Helical" evidence="2">
    <location>
        <begin position="107"/>
        <end position="128"/>
    </location>
</feature>
<gene>
    <name evidence="4" type="ordered locus">Sros_1709</name>
</gene>
<evidence type="ECO:0000256" key="3">
    <source>
        <dbReference type="SAM" id="SignalP"/>
    </source>
</evidence>
<keyword evidence="2" id="KW-0472">Membrane</keyword>
<feature type="chain" id="PRO_5003029174" evidence="3">
    <location>
        <begin position="33"/>
        <end position="174"/>
    </location>
</feature>
<dbReference type="STRING" id="479432.Sros_1709"/>
<feature type="region of interest" description="Disordered" evidence="1">
    <location>
        <begin position="138"/>
        <end position="174"/>
    </location>
</feature>
<dbReference type="HOGENOM" id="CLU_1539202_0_0_11"/>
<dbReference type="RefSeq" id="WP_012888445.1">
    <property type="nucleotide sequence ID" value="NC_013595.1"/>
</dbReference>
<keyword evidence="2" id="KW-0812">Transmembrane</keyword>
<evidence type="ECO:0000256" key="2">
    <source>
        <dbReference type="SAM" id="Phobius"/>
    </source>
</evidence>
<evidence type="ECO:0000313" key="4">
    <source>
        <dbReference type="EMBL" id="ACZ84700.1"/>
    </source>
</evidence>
<reference evidence="4 5" key="1">
    <citation type="journal article" date="2010" name="Stand. Genomic Sci.">
        <title>Complete genome sequence of Streptosporangium roseum type strain (NI 9100).</title>
        <authorList>
            <person name="Nolan M."/>
            <person name="Sikorski J."/>
            <person name="Jando M."/>
            <person name="Lucas S."/>
            <person name="Lapidus A."/>
            <person name="Glavina Del Rio T."/>
            <person name="Chen F."/>
            <person name="Tice H."/>
            <person name="Pitluck S."/>
            <person name="Cheng J.F."/>
            <person name="Chertkov O."/>
            <person name="Sims D."/>
            <person name="Meincke L."/>
            <person name="Brettin T."/>
            <person name="Han C."/>
            <person name="Detter J.C."/>
            <person name="Bruce D."/>
            <person name="Goodwin L."/>
            <person name="Land M."/>
            <person name="Hauser L."/>
            <person name="Chang Y.J."/>
            <person name="Jeffries C.D."/>
            <person name="Ivanova N."/>
            <person name="Mavromatis K."/>
            <person name="Mikhailova N."/>
            <person name="Chen A."/>
            <person name="Palaniappan K."/>
            <person name="Chain P."/>
            <person name="Rohde M."/>
            <person name="Goker M."/>
            <person name="Bristow J."/>
            <person name="Eisen J.A."/>
            <person name="Markowitz V."/>
            <person name="Hugenholtz P."/>
            <person name="Kyrpides N.C."/>
            <person name="Klenk H.P."/>
        </authorList>
    </citation>
    <scope>NUCLEOTIDE SEQUENCE [LARGE SCALE GENOMIC DNA]</scope>
    <source>
        <strain evidence="5">ATCC 12428 / DSM 43021 / JCM 3005 / NI 9100</strain>
    </source>
</reference>
<proteinExistence type="predicted"/>
<sequence length="174" mass="17593">MGRISHVAAMTPAMSLAAILMTAATPATTVLAAATTPVPSLAVILGTPVTPATPVAAPPPAAAGSPAPARVDVTAPSVARPAGTTTAVASAGKGHRRLLPPAGAPTGLMGTATTAGGMVLTGALLWWYGTVWPRRTLEGPIDTRRSPYGRRRHPGPKVWTRPPGRRHGTDAPET</sequence>
<protein>
    <submittedName>
        <fullName evidence="4">Uncharacterized protein</fullName>
    </submittedName>
</protein>
<feature type="signal peptide" evidence="3">
    <location>
        <begin position="1"/>
        <end position="32"/>
    </location>
</feature>
<dbReference type="KEGG" id="sro:Sros_1709"/>
<keyword evidence="2" id="KW-1133">Transmembrane helix</keyword>
<evidence type="ECO:0000256" key="1">
    <source>
        <dbReference type="SAM" id="MobiDB-lite"/>
    </source>
</evidence>
<feature type="region of interest" description="Disordered" evidence="1">
    <location>
        <begin position="85"/>
        <end position="104"/>
    </location>
</feature>
<dbReference type="Proteomes" id="UP000002029">
    <property type="component" value="Chromosome"/>
</dbReference>
<keyword evidence="5" id="KW-1185">Reference proteome</keyword>
<accession>D2AS21</accession>
<keyword evidence="3" id="KW-0732">Signal</keyword>
<organism evidence="4 5">
    <name type="scientific">Streptosporangium roseum (strain ATCC 12428 / DSM 43021 / JCM 3005 / KCTC 9067 / NCIMB 10171 / NRRL 2505 / NI 9100)</name>
    <dbReference type="NCBI Taxonomy" id="479432"/>
    <lineage>
        <taxon>Bacteria</taxon>
        <taxon>Bacillati</taxon>
        <taxon>Actinomycetota</taxon>
        <taxon>Actinomycetes</taxon>
        <taxon>Streptosporangiales</taxon>
        <taxon>Streptosporangiaceae</taxon>
        <taxon>Streptosporangium</taxon>
    </lineage>
</organism>
<dbReference type="EMBL" id="CP001814">
    <property type="protein sequence ID" value="ACZ84700.1"/>
    <property type="molecule type" value="Genomic_DNA"/>
</dbReference>